<dbReference type="OrthoDB" id="7858530at2"/>
<dbReference type="AlphaFoldDB" id="A0A285UJN0"/>
<dbReference type="RefSeq" id="WP_097140727.1">
    <property type="nucleotide sequence ID" value="NZ_OBQD01000009.1"/>
</dbReference>
<reference evidence="1 2" key="1">
    <citation type="submission" date="2017-08" db="EMBL/GenBank/DDBJ databases">
        <authorList>
            <person name="de Groot N.N."/>
        </authorList>
    </citation>
    <scope>NUCLEOTIDE SEQUENCE [LARGE SCALE GENOMIC DNA]</scope>
    <source>
        <strain evidence="1 2">JC85</strain>
    </source>
</reference>
<accession>A0A285UJN0</accession>
<protein>
    <submittedName>
        <fullName evidence="1">Uncharacterized protein</fullName>
    </submittedName>
</protein>
<organism evidence="1 2">
    <name type="scientific">Rhizobium subbaraonis</name>
    <dbReference type="NCBI Taxonomy" id="908946"/>
    <lineage>
        <taxon>Bacteria</taxon>
        <taxon>Pseudomonadati</taxon>
        <taxon>Pseudomonadota</taxon>
        <taxon>Alphaproteobacteria</taxon>
        <taxon>Hyphomicrobiales</taxon>
        <taxon>Rhizobiaceae</taxon>
        <taxon>Rhizobium/Agrobacterium group</taxon>
        <taxon>Rhizobium</taxon>
    </lineage>
</organism>
<sequence length="105" mass="11856">MFSDNKSDKVAYFGVWADGARDRSYQKEALRICTAAVERCIEQDLRTCPETQAALNWLARNGYSSAAAHFRRAFTLPNPMEREAAVTRALTYLTRQASRQSHPAT</sequence>
<proteinExistence type="predicted"/>
<dbReference type="Proteomes" id="UP000219167">
    <property type="component" value="Unassembled WGS sequence"/>
</dbReference>
<evidence type="ECO:0000313" key="1">
    <source>
        <dbReference type="EMBL" id="SOC41897.1"/>
    </source>
</evidence>
<dbReference type="EMBL" id="OBQD01000009">
    <property type="protein sequence ID" value="SOC41897.1"/>
    <property type="molecule type" value="Genomic_DNA"/>
</dbReference>
<evidence type="ECO:0000313" key="2">
    <source>
        <dbReference type="Proteomes" id="UP000219167"/>
    </source>
</evidence>
<name>A0A285UJN0_9HYPH</name>
<keyword evidence="2" id="KW-1185">Reference proteome</keyword>
<gene>
    <name evidence="1" type="ORF">SAMN05892877_109138</name>
</gene>